<protein>
    <submittedName>
        <fullName evidence="2">Putative aminoglycoside phosphotransferase</fullName>
    </submittedName>
</protein>
<dbReference type="Pfam" id="PF01636">
    <property type="entry name" value="APH"/>
    <property type="match status" value="1"/>
</dbReference>
<evidence type="ECO:0000313" key="3">
    <source>
        <dbReference type="Proteomes" id="UP000010824"/>
    </source>
</evidence>
<name>L0HDN9_METFS</name>
<dbReference type="KEGG" id="mfo:Metfor_1819"/>
<dbReference type="EMBL" id="CP003167">
    <property type="protein sequence ID" value="AGB02842.1"/>
    <property type="molecule type" value="Genomic_DNA"/>
</dbReference>
<reference evidence="3" key="1">
    <citation type="submission" date="2011-12" db="EMBL/GenBank/DDBJ databases">
        <title>Complete sequence of Methanoregula formicicum SMSP.</title>
        <authorList>
            <person name="Lucas S."/>
            <person name="Han J."/>
            <person name="Lapidus A."/>
            <person name="Cheng J.-F."/>
            <person name="Goodwin L."/>
            <person name="Pitluck S."/>
            <person name="Peters L."/>
            <person name="Ovchinnikova G."/>
            <person name="Teshima H."/>
            <person name="Detter J.C."/>
            <person name="Han C."/>
            <person name="Tapia R."/>
            <person name="Land M."/>
            <person name="Hauser L."/>
            <person name="Kyrpides N."/>
            <person name="Ivanova N."/>
            <person name="Pagani I."/>
            <person name="Imachi H."/>
            <person name="Tamaki H."/>
            <person name="Sekiguchi Y."/>
            <person name="Kamagata Y."/>
            <person name="Cadillo-Quiroz H."/>
            <person name="Zinder S."/>
            <person name="Liu W.-T."/>
            <person name="Woyke T."/>
        </authorList>
    </citation>
    <scope>NUCLEOTIDE SEQUENCE [LARGE SCALE GENOMIC DNA]</scope>
    <source>
        <strain evidence="3">DSM 22288 / NBRC 105244 / SMSP</strain>
    </source>
</reference>
<organism evidence="2 3">
    <name type="scientific">Methanoregula formicica (strain DSM 22288 / NBRC 105244 / SMSP)</name>
    <dbReference type="NCBI Taxonomy" id="593750"/>
    <lineage>
        <taxon>Archaea</taxon>
        <taxon>Methanobacteriati</taxon>
        <taxon>Methanobacteriota</taxon>
        <taxon>Stenosarchaea group</taxon>
        <taxon>Methanomicrobia</taxon>
        <taxon>Methanomicrobiales</taxon>
        <taxon>Methanoregulaceae</taxon>
        <taxon>Methanoregula</taxon>
    </lineage>
</organism>
<dbReference type="InterPro" id="IPR011009">
    <property type="entry name" value="Kinase-like_dom_sf"/>
</dbReference>
<dbReference type="STRING" id="593750.Metfor_1819"/>
<evidence type="ECO:0000313" key="2">
    <source>
        <dbReference type="EMBL" id="AGB02842.1"/>
    </source>
</evidence>
<dbReference type="HOGENOM" id="CLU_083624_1_0_2"/>
<dbReference type="InParanoid" id="L0HDN9"/>
<keyword evidence="3" id="KW-1185">Reference proteome</keyword>
<dbReference type="InterPro" id="IPR051678">
    <property type="entry name" value="AGP_Transferase"/>
</dbReference>
<reference evidence="2 3" key="2">
    <citation type="journal article" date="2014" name="Genome Announc.">
        <title>Complete Genome Sequence of Methanoregula formicica SMSPT, a Mesophilic Hydrogenotrophic Methanogen Isolated from a Methanogenic Upflow Anaerobic Sludge Blanket Reactor.</title>
        <authorList>
            <person name="Yamamoto K."/>
            <person name="Tamaki H."/>
            <person name="Cadillo-Quiroz H."/>
            <person name="Imachi H."/>
            <person name="Kyrpides N."/>
            <person name="Woyke T."/>
            <person name="Goodwin L."/>
            <person name="Zinder S.H."/>
            <person name="Kamagata Y."/>
            <person name="Liu W.T."/>
        </authorList>
    </citation>
    <scope>NUCLEOTIDE SEQUENCE [LARGE SCALE GENOMIC DNA]</scope>
    <source>
        <strain evidence="3">DSM 22288 / NBRC 105244 / SMSP</strain>
    </source>
</reference>
<dbReference type="InterPro" id="IPR002575">
    <property type="entry name" value="Aminoglycoside_PTrfase"/>
</dbReference>
<dbReference type="Proteomes" id="UP000010824">
    <property type="component" value="Chromosome"/>
</dbReference>
<proteinExistence type="predicted"/>
<dbReference type="OrthoDB" id="115951at2157"/>
<dbReference type="SUPFAM" id="SSF56112">
    <property type="entry name" value="Protein kinase-like (PK-like)"/>
    <property type="match status" value="1"/>
</dbReference>
<feature type="domain" description="Aminoglycoside phosphotransferase" evidence="1">
    <location>
        <begin position="30"/>
        <end position="229"/>
    </location>
</feature>
<sequence>MAEEKTETPTHAPPKNNEEFKKRYGDLIGLGQSAAVYARNGIAAKVYRENQPHYQPFMEAFYIALVGEMNIPVPKIYAVESFLNQTAIVMDQVKGKSLYDIAIEDPSRIEETLDTVVEMQIGMHKVQIGVFRSLKNVLGANIAVSPGLTPDEKDRLNAMLAKLPDGLAICHGDFHGGNILFDGEKYIIIDWAEVACGAPAGDACRTYMDYYMGNREIAEAYLKKYCAASGLTSEEILAWLPVTAGSIYGFMTDEWKKQIRHLF</sequence>
<dbReference type="PANTHER" id="PTHR21310:SF15">
    <property type="entry name" value="AMINOGLYCOSIDE PHOSPHOTRANSFERASE DOMAIN-CONTAINING PROTEIN"/>
    <property type="match status" value="1"/>
</dbReference>
<dbReference type="GeneID" id="14308208"/>
<dbReference type="Gene3D" id="3.90.1200.10">
    <property type="match status" value="1"/>
</dbReference>
<dbReference type="eggNOG" id="arCOG04682">
    <property type="taxonomic scope" value="Archaea"/>
</dbReference>
<dbReference type="AlphaFoldDB" id="L0HDN9"/>
<gene>
    <name evidence="2" type="ordered locus">Metfor_1819</name>
</gene>
<dbReference type="RefSeq" id="WP_015285805.1">
    <property type="nucleotide sequence ID" value="NC_019943.1"/>
</dbReference>
<keyword evidence="2" id="KW-0808">Transferase</keyword>
<accession>L0HDN9</accession>
<evidence type="ECO:0000259" key="1">
    <source>
        <dbReference type="Pfam" id="PF01636"/>
    </source>
</evidence>
<dbReference type="GO" id="GO:0016740">
    <property type="term" value="F:transferase activity"/>
    <property type="evidence" value="ECO:0007669"/>
    <property type="project" value="UniProtKB-KW"/>
</dbReference>
<dbReference type="PANTHER" id="PTHR21310">
    <property type="entry name" value="AMINOGLYCOSIDE PHOSPHOTRANSFERASE-RELATED-RELATED"/>
    <property type="match status" value="1"/>
</dbReference>